<evidence type="ECO:0000313" key="2">
    <source>
        <dbReference type="EMBL" id="RSD26152.1"/>
    </source>
</evidence>
<accession>A0A427TPA2</accession>
<dbReference type="RefSeq" id="WP_125480854.1">
    <property type="nucleotide sequence ID" value="NZ_RSFW01000017.1"/>
</dbReference>
<sequence>MPLFVNGSVSPLVFNRDENAAERSNQSLYRLNFLEEVLNEQQKLNNELTGSVTHFDASLEKNRHEQYTQFQELISFLTKQENISERVMENISEQKESTSGIDEKLLKLEGMHEQFAKAFLSKELTNQAILDQLAHQQAMIQELNRKLLEYEDVTTALVVQAKKQEELQNIITKHDDLQGIFHETIMERLDKQDAASGTISDQLGEINTSLSAKATAIMDKIEHQYTKFTQFFLNLIVPSLSQRKMIDGKTFKTKVKKEN</sequence>
<organism evidence="2 3">
    <name type="scientific">Mesobacillus subterraneus</name>
    <dbReference type="NCBI Taxonomy" id="285983"/>
    <lineage>
        <taxon>Bacteria</taxon>
        <taxon>Bacillati</taxon>
        <taxon>Bacillota</taxon>
        <taxon>Bacilli</taxon>
        <taxon>Bacillales</taxon>
        <taxon>Bacillaceae</taxon>
        <taxon>Mesobacillus</taxon>
    </lineage>
</organism>
<comment type="caution">
    <text evidence="2">The sequence shown here is derived from an EMBL/GenBank/DDBJ whole genome shotgun (WGS) entry which is preliminary data.</text>
</comment>
<dbReference type="AlphaFoldDB" id="A0A427TPA2"/>
<name>A0A427TPA2_9BACI</name>
<dbReference type="EMBL" id="RSFW01000017">
    <property type="protein sequence ID" value="RSD26152.1"/>
    <property type="molecule type" value="Genomic_DNA"/>
</dbReference>
<dbReference type="OrthoDB" id="2927922at2"/>
<feature type="coiled-coil region" evidence="1">
    <location>
        <begin position="126"/>
        <end position="153"/>
    </location>
</feature>
<gene>
    <name evidence="2" type="ORF">EJA10_15125</name>
</gene>
<keyword evidence="1" id="KW-0175">Coiled coil</keyword>
<reference evidence="3" key="1">
    <citation type="submission" date="2018-12" db="EMBL/GenBank/DDBJ databases">
        <title>Bacillus chawlae sp. nov., Bacillus glennii sp. nov., and Bacillus saganii sp. nov. Isolated from the Vehicle Assembly Building at Kennedy Space Center where the Viking Spacecraft were Assembled.</title>
        <authorList>
            <person name="Seuylemezian A."/>
            <person name="Vaishampayan P."/>
        </authorList>
    </citation>
    <scope>NUCLEOTIDE SEQUENCE [LARGE SCALE GENOMIC DNA]</scope>
    <source>
        <strain evidence="3">DSM 13966</strain>
    </source>
</reference>
<proteinExistence type="predicted"/>
<evidence type="ECO:0000256" key="1">
    <source>
        <dbReference type="SAM" id="Coils"/>
    </source>
</evidence>
<protein>
    <submittedName>
        <fullName evidence="2">Uncharacterized protein</fullName>
    </submittedName>
</protein>
<dbReference type="Proteomes" id="UP000279911">
    <property type="component" value="Unassembled WGS sequence"/>
</dbReference>
<evidence type="ECO:0000313" key="3">
    <source>
        <dbReference type="Proteomes" id="UP000279911"/>
    </source>
</evidence>